<keyword evidence="3" id="KW-1185">Reference proteome</keyword>
<evidence type="ECO:0000256" key="1">
    <source>
        <dbReference type="SAM" id="MobiDB-lite"/>
    </source>
</evidence>
<dbReference type="Proteomes" id="UP000717752">
    <property type="component" value="Unassembled WGS sequence"/>
</dbReference>
<dbReference type="EMBL" id="JAEUAK010000010">
    <property type="protein sequence ID" value="MBW9055467.1"/>
    <property type="molecule type" value="Genomic_DNA"/>
</dbReference>
<proteinExistence type="predicted"/>
<feature type="region of interest" description="Disordered" evidence="1">
    <location>
        <begin position="46"/>
        <end position="78"/>
    </location>
</feature>
<sequence length="122" mass="14282">MVENHIAFIMLIFNNKIVQMIFSGSKVNFCLDNWYFFGLNSRKGNSVSRHVKTGKEKQRRPGFEKGADGDRRSRHGSRRRAVSFQAFLYFQAPDSAYRERLFGRRLASFVSAELQGRQTWRL</sequence>
<comment type="caution">
    <text evidence="2">The sequence shown here is derived from an EMBL/GenBank/DDBJ whole genome shotgun (WGS) entry which is preliminary data.</text>
</comment>
<accession>A0ABS7H0S3</accession>
<feature type="compositionally biased region" description="Basic and acidic residues" evidence="1">
    <location>
        <begin position="53"/>
        <end position="71"/>
    </location>
</feature>
<evidence type="ECO:0000313" key="3">
    <source>
        <dbReference type="Proteomes" id="UP000717752"/>
    </source>
</evidence>
<dbReference type="RefSeq" id="WP_220336776.1">
    <property type="nucleotide sequence ID" value="NZ_JAEUAK010000010.1"/>
</dbReference>
<name>A0ABS7H0S3_9HYPH</name>
<gene>
    <name evidence="2" type="ORF">JNB85_23965</name>
</gene>
<evidence type="ECO:0000313" key="2">
    <source>
        <dbReference type="EMBL" id="MBW9055467.1"/>
    </source>
</evidence>
<reference evidence="2 3" key="1">
    <citation type="journal article" date="2021" name="MBio">
        <title>Poor Competitiveness of Bradyrhizobium in Pigeon Pea Root Colonization in Indian Soils.</title>
        <authorList>
            <person name="Chalasani D."/>
            <person name="Basu A."/>
            <person name="Pullabhotla S.V.S.R.N."/>
            <person name="Jorrin B."/>
            <person name="Neal A.L."/>
            <person name="Poole P.S."/>
            <person name="Podile A.R."/>
            <person name="Tkacz A."/>
        </authorList>
    </citation>
    <scope>NUCLEOTIDE SEQUENCE [LARGE SCALE GENOMIC DNA]</scope>
    <source>
        <strain evidence="2 3">HU56</strain>
    </source>
</reference>
<organism evidence="2 3">
    <name type="scientific">Rhizobium mesosinicum</name>
    <dbReference type="NCBI Taxonomy" id="335017"/>
    <lineage>
        <taxon>Bacteria</taxon>
        <taxon>Pseudomonadati</taxon>
        <taxon>Pseudomonadota</taxon>
        <taxon>Alphaproteobacteria</taxon>
        <taxon>Hyphomicrobiales</taxon>
        <taxon>Rhizobiaceae</taxon>
        <taxon>Rhizobium/Agrobacterium group</taxon>
        <taxon>Rhizobium</taxon>
    </lineage>
</organism>
<protein>
    <submittedName>
        <fullName evidence="2">Uncharacterized protein</fullName>
    </submittedName>
</protein>